<name>A0A7D6V9C9_9NOCA</name>
<dbReference type="KEGG" id="nhu:H0264_32790"/>
<dbReference type="RefSeq" id="WP_181581136.1">
    <property type="nucleotide sequence ID" value="NZ_CP059399.1"/>
</dbReference>
<gene>
    <name evidence="1" type="ORF">H0264_32790</name>
</gene>
<proteinExistence type="predicted"/>
<evidence type="ECO:0000313" key="1">
    <source>
        <dbReference type="EMBL" id="QLY29934.1"/>
    </source>
</evidence>
<keyword evidence="2" id="KW-1185">Reference proteome</keyword>
<protein>
    <recommendedName>
        <fullName evidence="3">WXG100 family type VII secretion target</fullName>
    </recommendedName>
</protein>
<dbReference type="Gene3D" id="1.10.287.1060">
    <property type="entry name" value="ESAT-6-like"/>
    <property type="match status" value="1"/>
</dbReference>
<sequence length="62" mass="6612">MAIESVGAGQFEVIPDDVQGFGRVAYRMAEELRSGCATLDGEVQGLMSTWKGAAADSYESPR</sequence>
<dbReference type="SUPFAM" id="SSF140453">
    <property type="entry name" value="EsxAB dimer-like"/>
    <property type="match status" value="1"/>
</dbReference>
<dbReference type="AlphaFoldDB" id="A0A7D6V9C9"/>
<evidence type="ECO:0008006" key="3">
    <source>
        <dbReference type="Google" id="ProtNLM"/>
    </source>
</evidence>
<dbReference type="InterPro" id="IPR036689">
    <property type="entry name" value="ESAT-6-like_sf"/>
</dbReference>
<organism evidence="1 2">
    <name type="scientific">Nocardia huaxiensis</name>
    <dbReference type="NCBI Taxonomy" id="2755382"/>
    <lineage>
        <taxon>Bacteria</taxon>
        <taxon>Bacillati</taxon>
        <taxon>Actinomycetota</taxon>
        <taxon>Actinomycetes</taxon>
        <taxon>Mycobacteriales</taxon>
        <taxon>Nocardiaceae</taxon>
        <taxon>Nocardia</taxon>
    </lineage>
</organism>
<evidence type="ECO:0000313" key="2">
    <source>
        <dbReference type="Proteomes" id="UP000515512"/>
    </source>
</evidence>
<accession>A0A7D6V9C9</accession>
<dbReference type="EMBL" id="CP059399">
    <property type="protein sequence ID" value="QLY29934.1"/>
    <property type="molecule type" value="Genomic_DNA"/>
</dbReference>
<reference evidence="1 2" key="1">
    <citation type="submission" date="2020-07" db="EMBL/GenBank/DDBJ databases">
        <authorList>
            <person name="Zhuang K."/>
            <person name="Ran Y."/>
        </authorList>
    </citation>
    <scope>NUCLEOTIDE SEQUENCE [LARGE SCALE GENOMIC DNA]</scope>
    <source>
        <strain evidence="1 2">WCH-YHL-001</strain>
    </source>
</reference>
<dbReference type="Proteomes" id="UP000515512">
    <property type="component" value="Chromosome"/>
</dbReference>